<dbReference type="AlphaFoldDB" id="A0A4Q8BCK8"/>
<keyword evidence="2" id="KW-1185">Reference proteome</keyword>
<dbReference type="EMBL" id="SHLD01000001">
    <property type="protein sequence ID" value="RZU74995.1"/>
    <property type="molecule type" value="Genomic_DNA"/>
</dbReference>
<dbReference type="RefSeq" id="WP_130334670.1">
    <property type="nucleotide sequence ID" value="NZ_SHLD01000001.1"/>
</dbReference>
<dbReference type="Proteomes" id="UP000294114">
    <property type="component" value="Unassembled WGS sequence"/>
</dbReference>
<comment type="caution">
    <text evidence="1">The sequence shown here is derived from an EMBL/GenBank/DDBJ whole genome shotgun (WGS) entry which is preliminary data.</text>
</comment>
<organism evidence="1 2">
    <name type="scientific">Micromonospora kangleipakensis</name>
    <dbReference type="NCBI Taxonomy" id="1077942"/>
    <lineage>
        <taxon>Bacteria</taxon>
        <taxon>Bacillati</taxon>
        <taxon>Actinomycetota</taxon>
        <taxon>Actinomycetes</taxon>
        <taxon>Micromonosporales</taxon>
        <taxon>Micromonosporaceae</taxon>
        <taxon>Micromonospora</taxon>
    </lineage>
</organism>
<dbReference type="OrthoDB" id="8479279at2"/>
<proteinExistence type="predicted"/>
<reference evidence="1 2" key="1">
    <citation type="submission" date="2019-02" db="EMBL/GenBank/DDBJ databases">
        <title>Sequencing the genomes of 1000 actinobacteria strains.</title>
        <authorList>
            <person name="Klenk H.-P."/>
        </authorList>
    </citation>
    <scope>NUCLEOTIDE SEQUENCE [LARGE SCALE GENOMIC DNA]</scope>
    <source>
        <strain evidence="1 2">DSM 45612</strain>
    </source>
</reference>
<name>A0A4Q8BCK8_9ACTN</name>
<evidence type="ECO:0000313" key="2">
    <source>
        <dbReference type="Proteomes" id="UP000294114"/>
    </source>
</evidence>
<sequence>MLGSFLPSRNGFAFVNAWPTQPAVVLPTPLGTIRLGDAAAGLCGGMVFAALDYWRAGLAAPAERPTADDPLYGFLVHRLVDSWHVPAGVVQYYQWMNLPDGDSSFTMFGRRVLIERGVCWRTIKVQWPQISSDLDRGVPVPLGVVTVAARDPRDLALNHQVLAFGYSVAGTRVTVQVYDPNRGRRDDILIGFDTGTPTKPTTFEHNLGIGESRVRGFFRAAYAPEHVPGR</sequence>
<protein>
    <recommendedName>
        <fullName evidence="3">Peptidase C39-like domain-containing protein</fullName>
    </recommendedName>
</protein>
<accession>A0A4Q8BCK8</accession>
<gene>
    <name evidence="1" type="ORF">EV384_3504</name>
</gene>
<evidence type="ECO:0000313" key="1">
    <source>
        <dbReference type="EMBL" id="RZU74995.1"/>
    </source>
</evidence>
<evidence type="ECO:0008006" key="3">
    <source>
        <dbReference type="Google" id="ProtNLM"/>
    </source>
</evidence>